<dbReference type="InterPro" id="IPR058002">
    <property type="entry name" value="Gp82"/>
</dbReference>
<dbReference type="OrthoDB" id="7998453at2"/>
<keyword evidence="2" id="KW-1185">Reference proteome</keyword>
<dbReference type="Pfam" id="PF25735">
    <property type="entry name" value="Phage_L5_gp82"/>
    <property type="match status" value="1"/>
</dbReference>
<protein>
    <submittedName>
        <fullName evidence="1">Uncharacterized protein</fullName>
    </submittedName>
</protein>
<proteinExistence type="predicted"/>
<reference evidence="1 2" key="1">
    <citation type="submission" date="2019-04" db="EMBL/GenBank/DDBJ databases">
        <authorList>
            <person name="Feng G."/>
            <person name="Zhu H."/>
        </authorList>
    </citation>
    <scope>NUCLEOTIDE SEQUENCE [LARGE SCALE GENOMIC DNA]</scope>
    <source>
        <strain evidence="1 2">6HR-1</strain>
    </source>
</reference>
<evidence type="ECO:0000313" key="1">
    <source>
        <dbReference type="EMBL" id="TGD99745.1"/>
    </source>
</evidence>
<name>A0A4Z0NTF4_9HYPH</name>
<gene>
    <name evidence="1" type="ORF">EU555_11270</name>
</gene>
<organism evidence="1 2">
    <name type="scientific">Methylobacterium nonmethylotrophicum</name>
    <dbReference type="NCBI Taxonomy" id="1141884"/>
    <lineage>
        <taxon>Bacteria</taxon>
        <taxon>Pseudomonadati</taxon>
        <taxon>Pseudomonadota</taxon>
        <taxon>Alphaproteobacteria</taxon>
        <taxon>Hyphomicrobiales</taxon>
        <taxon>Methylobacteriaceae</taxon>
        <taxon>Methylobacterium</taxon>
    </lineage>
</organism>
<dbReference type="AlphaFoldDB" id="A0A4Z0NTF4"/>
<accession>A0A4Z0NTF4</accession>
<comment type="caution">
    <text evidence="1">The sequence shown here is derived from an EMBL/GenBank/DDBJ whole genome shotgun (WGS) entry which is preliminary data.</text>
</comment>
<dbReference type="EMBL" id="SRLB01000007">
    <property type="protein sequence ID" value="TGD99745.1"/>
    <property type="molecule type" value="Genomic_DNA"/>
</dbReference>
<sequence>MTTPSHEHVYYNRSRKLWSIRSNGIVIGHAPSLALAGCVLHAGESARLRCVSTGQRDVHAWIKGTLADAPRAADAVRIGYRPAQPGFRRRDTGAVVTAAATVWFEPDGSAWAASPTTILETLS</sequence>
<dbReference type="Proteomes" id="UP000297535">
    <property type="component" value="Unassembled WGS sequence"/>
</dbReference>
<evidence type="ECO:0000313" key="2">
    <source>
        <dbReference type="Proteomes" id="UP000297535"/>
    </source>
</evidence>
<dbReference type="RefSeq" id="WP_135414739.1">
    <property type="nucleotide sequence ID" value="NZ_SRLB01000007.1"/>
</dbReference>